<dbReference type="RefSeq" id="XP_001023663.1">
    <property type="nucleotide sequence ID" value="XM_001023663.1"/>
</dbReference>
<dbReference type="eggNOG" id="ENOG502SNJ6">
    <property type="taxonomic scope" value="Eukaryota"/>
</dbReference>
<dbReference type="KEGG" id="tet:TTHERM_00732650"/>
<name>Q245E6_TETTS</name>
<keyword evidence="4" id="KW-1185">Reference proteome</keyword>
<feature type="region of interest" description="Disordered" evidence="2">
    <location>
        <begin position="180"/>
        <end position="249"/>
    </location>
</feature>
<evidence type="ECO:0000256" key="1">
    <source>
        <dbReference type="SAM" id="Coils"/>
    </source>
</evidence>
<accession>Q245E6</accession>
<dbReference type="HOGENOM" id="CLU_522260_0_0_1"/>
<dbReference type="AlphaFoldDB" id="Q245E6"/>
<feature type="region of interest" description="Disordered" evidence="2">
    <location>
        <begin position="74"/>
        <end position="108"/>
    </location>
</feature>
<feature type="region of interest" description="Disordered" evidence="2">
    <location>
        <begin position="334"/>
        <end position="366"/>
    </location>
</feature>
<feature type="compositionally biased region" description="Acidic residues" evidence="2">
    <location>
        <begin position="75"/>
        <end position="86"/>
    </location>
</feature>
<dbReference type="GeneID" id="7847080"/>
<gene>
    <name evidence="3" type="ORF">TTHERM_00732650</name>
</gene>
<dbReference type="InParanoid" id="Q245E6"/>
<reference evidence="4" key="1">
    <citation type="journal article" date="2006" name="PLoS Biol.">
        <title>Macronuclear genome sequence of the ciliate Tetrahymena thermophila, a model eukaryote.</title>
        <authorList>
            <person name="Eisen J.A."/>
            <person name="Coyne R.S."/>
            <person name="Wu M."/>
            <person name="Wu D."/>
            <person name="Thiagarajan M."/>
            <person name="Wortman J.R."/>
            <person name="Badger J.H."/>
            <person name="Ren Q."/>
            <person name="Amedeo P."/>
            <person name="Jones K.M."/>
            <person name="Tallon L.J."/>
            <person name="Delcher A.L."/>
            <person name="Salzberg S.L."/>
            <person name="Silva J.C."/>
            <person name="Haas B.J."/>
            <person name="Majoros W.H."/>
            <person name="Farzad M."/>
            <person name="Carlton J.M."/>
            <person name="Smith R.K. Jr."/>
            <person name="Garg J."/>
            <person name="Pearlman R.E."/>
            <person name="Karrer K.M."/>
            <person name="Sun L."/>
            <person name="Manning G."/>
            <person name="Elde N.C."/>
            <person name="Turkewitz A.P."/>
            <person name="Asai D.J."/>
            <person name="Wilkes D.E."/>
            <person name="Wang Y."/>
            <person name="Cai H."/>
            <person name="Collins K."/>
            <person name="Stewart B.A."/>
            <person name="Lee S.R."/>
            <person name="Wilamowska K."/>
            <person name="Weinberg Z."/>
            <person name="Ruzzo W.L."/>
            <person name="Wloga D."/>
            <person name="Gaertig J."/>
            <person name="Frankel J."/>
            <person name="Tsao C.-C."/>
            <person name="Gorovsky M.A."/>
            <person name="Keeling P.J."/>
            <person name="Waller R.F."/>
            <person name="Patron N.J."/>
            <person name="Cherry J.M."/>
            <person name="Stover N.A."/>
            <person name="Krieger C.J."/>
            <person name="del Toro C."/>
            <person name="Ryder H.F."/>
            <person name="Williamson S.C."/>
            <person name="Barbeau R.A."/>
            <person name="Hamilton E.P."/>
            <person name="Orias E."/>
        </authorList>
    </citation>
    <scope>NUCLEOTIDE SEQUENCE [LARGE SCALE GENOMIC DNA]</scope>
    <source>
        <strain evidence="4">SB210</strain>
    </source>
</reference>
<keyword evidence="1" id="KW-0175">Coiled coil</keyword>
<evidence type="ECO:0000256" key="2">
    <source>
        <dbReference type="SAM" id="MobiDB-lite"/>
    </source>
</evidence>
<evidence type="ECO:0000313" key="4">
    <source>
        <dbReference type="Proteomes" id="UP000009168"/>
    </source>
</evidence>
<proteinExistence type="predicted"/>
<dbReference type="Proteomes" id="UP000009168">
    <property type="component" value="Unassembled WGS sequence"/>
</dbReference>
<dbReference type="OMA" id="DMNINEP"/>
<organism evidence="3 4">
    <name type="scientific">Tetrahymena thermophila (strain SB210)</name>
    <dbReference type="NCBI Taxonomy" id="312017"/>
    <lineage>
        <taxon>Eukaryota</taxon>
        <taxon>Sar</taxon>
        <taxon>Alveolata</taxon>
        <taxon>Ciliophora</taxon>
        <taxon>Intramacronucleata</taxon>
        <taxon>Oligohymenophorea</taxon>
        <taxon>Hymenostomatida</taxon>
        <taxon>Tetrahymenina</taxon>
        <taxon>Tetrahymenidae</taxon>
        <taxon>Tetrahymena</taxon>
    </lineage>
</organism>
<feature type="compositionally biased region" description="Low complexity" evidence="2">
    <location>
        <begin position="184"/>
        <end position="195"/>
    </location>
</feature>
<sequence length="522" mass="60259">MSLLQGVIKKKLAMSKENIVFSSEDSFNTDNSFNSSVENDNTDDYKNTFFHLKEQMNQLFIANPELQDNLTFESFDPEQYENDQRDEEEKKKQKMDLHTNPIQQIPKPNYVTEQTKLEELKKLKDKEQKQKSKLWSSLSKNIVRNGHYSTKIPTLETVNHRLNVYKHEIERVDYIDILTKENMPPSSSSKNPLSRRSSDMNINEPTQQQLTTTNQIQTQSQNTNANKKENKSVESSEEEEEQLNPGGEIEYFSFKKKMQMKAKELREKQEMLKEKKRQKKRHAVTTRGFAAIAQLQEQLENNPNTDRKQLFAQLRSSSQMLNPALFNNTATLGEKRSSISPAKQKTSQSSSSQLPNNNTSPQPRKSVFNRLVNQGGQIKTSNSGDFTIDANKLEQHESGDQFHSKIGKALYLAMQQSKGDKESFRKLAQNTLRDYNKSKANLFKAKKFPPSLPKFTQEDNIHLNQLLPDFNNPMFVANKSDPFEEIKDFQPAPNSSESEFLTVIDKIQKGKLVNLWKQQQAF</sequence>
<feature type="compositionally biased region" description="Basic and acidic residues" evidence="2">
    <location>
        <begin position="87"/>
        <end position="97"/>
    </location>
</feature>
<feature type="compositionally biased region" description="Low complexity" evidence="2">
    <location>
        <begin position="340"/>
        <end position="363"/>
    </location>
</feature>
<dbReference type="OrthoDB" id="303947at2759"/>
<feature type="coiled-coil region" evidence="1">
    <location>
        <begin position="255"/>
        <end position="282"/>
    </location>
</feature>
<feature type="compositionally biased region" description="Low complexity" evidence="2">
    <location>
        <begin position="206"/>
        <end position="225"/>
    </location>
</feature>
<protein>
    <submittedName>
        <fullName evidence="3">Uncharacterized protein</fullName>
    </submittedName>
</protein>
<dbReference type="EMBL" id="GG662485">
    <property type="protein sequence ID" value="EAS03418.1"/>
    <property type="molecule type" value="Genomic_DNA"/>
</dbReference>
<evidence type="ECO:0000313" key="3">
    <source>
        <dbReference type="EMBL" id="EAS03418.1"/>
    </source>
</evidence>